<reference evidence="3" key="1">
    <citation type="submission" date="2016-11" db="EMBL/GenBank/DDBJ databases">
        <authorList>
            <person name="Varghese N."/>
            <person name="Submissions S."/>
        </authorList>
    </citation>
    <scope>NUCLEOTIDE SEQUENCE [LARGE SCALE GENOMIC DNA]</scope>
    <source>
        <strain evidence="3">DSM 26899</strain>
    </source>
</reference>
<protein>
    <recommendedName>
        <fullName evidence="4">Beta-lactamase-inhibitor-like, PepSY-like</fullName>
    </recommendedName>
</protein>
<name>A0A1M7FTK2_9FLAO</name>
<evidence type="ECO:0000313" key="2">
    <source>
        <dbReference type="EMBL" id="SHM07363.1"/>
    </source>
</evidence>
<proteinExistence type="predicted"/>
<dbReference type="RefSeq" id="WP_073295714.1">
    <property type="nucleotide sequence ID" value="NZ_FRAV01000033.1"/>
</dbReference>
<keyword evidence="3" id="KW-1185">Reference proteome</keyword>
<dbReference type="EMBL" id="FRAV01000033">
    <property type="protein sequence ID" value="SHM07363.1"/>
    <property type="molecule type" value="Genomic_DNA"/>
</dbReference>
<feature type="chain" id="PRO_5013087936" description="Beta-lactamase-inhibitor-like, PepSY-like" evidence="1">
    <location>
        <begin position="21"/>
        <end position="156"/>
    </location>
</feature>
<dbReference type="AlphaFoldDB" id="A0A1M7FTK2"/>
<evidence type="ECO:0000256" key="1">
    <source>
        <dbReference type="SAM" id="SignalP"/>
    </source>
</evidence>
<dbReference type="OrthoDB" id="1448024at2"/>
<feature type="signal peptide" evidence="1">
    <location>
        <begin position="1"/>
        <end position="20"/>
    </location>
</feature>
<sequence>MRISLTLICFCLYQFLFSQADCIKPLVYSGEVNIKNFEIDKIYVPSTLFLSGTLKFNELGGFKTISFDSTSNIFIKKSGTNLSSHFCKDPNLIIEELFKQVKSYPIRIFEKKKGHITEYRILNFEIPTDEITFSVNDENAIVITFPEINNSNLKPQ</sequence>
<dbReference type="STRING" id="1302687.SAMN05444267_103340"/>
<accession>A0A1M7FTK2</accession>
<gene>
    <name evidence="2" type="ORF">SAMN05444267_103340</name>
</gene>
<keyword evidence="1" id="KW-0732">Signal</keyword>
<evidence type="ECO:0000313" key="3">
    <source>
        <dbReference type="Proteomes" id="UP000184364"/>
    </source>
</evidence>
<dbReference type="Proteomes" id="UP000184364">
    <property type="component" value="Unassembled WGS sequence"/>
</dbReference>
<evidence type="ECO:0008006" key="4">
    <source>
        <dbReference type="Google" id="ProtNLM"/>
    </source>
</evidence>
<organism evidence="2 3">
    <name type="scientific">Chryseobacterium polytrichastri</name>
    <dbReference type="NCBI Taxonomy" id="1302687"/>
    <lineage>
        <taxon>Bacteria</taxon>
        <taxon>Pseudomonadati</taxon>
        <taxon>Bacteroidota</taxon>
        <taxon>Flavobacteriia</taxon>
        <taxon>Flavobacteriales</taxon>
        <taxon>Weeksellaceae</taxon>
        <taxon>Chryseobacterium group</taxon>
        <taxon>Chryseobacterium</taxon>
    </lineage>
</organism>